<keyword evidence="6" id="KW-1133">Transmembrane helix</keyword>
<evidence type="ECO:0000256" key="5">
    <source>
        <dbReference type="ARBA" id="ARBA00022692"/>
    </source>
</evidence>
<evidence type="ECO:0000256" key="2">
    <source>
        <dbReference type="ARBA" id="ARBA00007647"/>
    </source>
</evidence>
<keyword evidence="5" id="KW-0812">Transmembrane</keyword>
<dbReference type="Proteomes" id="UP000095283">
    <property type="component" value="Unplaced"/>
</dbReference>
<dbReference type="WBParaSite" id="Hba_01061">
    <property type="protein sequence ID" value="Hba_01061"/>
    <property type="gene ID" value="Hba_01061"/>
</dbReference>
<name>A0A1I7W8U4_HETBA</name>
<evidence type="ECO:0000256" key="8">
    <source>
        <dbReference type="RuleBase" id="RU366017"/>
    </source>
</evidence>
<dbReference type="PANTHER" id="PTHR21645:SF2">
    <property type="entry name" value="GLYCOSYLTRANSFERASE FAMILY 92 PROTEIN F59C6.8"/>
    <property type="match status" value="1"/>
</dbReference>
<evidence type="ECO:0000313" key="10">
    <source>
        <dbReference type="WBParaSite" id="Hba_01061"/>
    </source>
</evidence>
<organism evidence="9 10">
    <name type="scientific">Heterorhabditis bacteriophora</name>
    <name type="common">Entomopathogenic nematode worm</name>
    <dbReference type="NCBI Taxonomy" id="37862"/>
    <lineage>
        <taxon>Eukaryota</taxon>
        <taxon>Metazoa</taxon>
        <taxon>Ecdysozoa</taxon>
        <taxon>Nematoda</taxon>
        <taxon>Chromadorea</taxon>
        <taxon>Rhabditida</taxon>
        <taxon>Rhabditina</taxon>
        <taxon>Rhabditomorpha</taxon>
        <taxon>Strongyloidea</taxon>
        <taxon>Heterorhabditidae</taxon>
        <taxon>Heterorhabditis</taxon>
    </lineage>
</organism>
<keyword evidence="7" id="KW-0472">Membrane</keyword>
<protein>
    <recommendedName>
        <fullName evidence="8">Glycosyltransferase family 92 protein</fullName>
        <ecNumber evidence="8">2.4.1.-</ecNumber>
    </recommendedName>
</protein>
<dbReference type="GO" id="GO:0016020">
    <property type="term" value="C:membrane"/>
    <property type="evidence" value="ECO:0007669"/>
    <property type="project" value="UniProtKB-SubCell"/>
</dbReference>
<keyword evidence="3 8" id="KW-0328">Glycosyltransferase</keyword>
<dbReference type="InterPro" id="IPR052012">
    <property type="entry name" value="GTase_92"/>
</dbReference>
<evidence type="ECO:0000256" key="4">
    <source>
        <dbReference type="ARBA" id="ARBA00022679"/>
    </source>
</evidence>
<reference evidence="10" key="1">
    <citation type="submission" date="2016-11" db="UniProtKB">
        <authorList>
            <consortium name="WormBaseParasite"/>
        </authorList>
    </citation>
    <scope>IDENTIFICATION</scope>
</reference>
<keyword evidence="4 8" id="KW-0808">Transferase</keyword>
<dbReference type="GO" id="GO:0016757">
    <property type="term" value="F:glycosyltransferase activity"/>
    <property type="evidence" value="ECO:0007669"/>
    <property type="project" value="UniProtKB-UniRule"/>
</dbReference>
<evidence type="ECO:0000256" key="7">
    <source>
        <dbReference type="ARBA" id="ARBA00023136"/>
    </source>
</evidence>
<comment type="similarity">
    <text evidence="2 8">Belongs to the glycosyltransferase 92 family.</text>
</comment>
<comment type="subcellular location">
    <subcellularLocation>
        <location evidence="1">Membrane</location>
        <topology evidence="1">Single-pass membrane protein</topology>
    </subcellularLocation>
</comment>
<sequence>MISLQLTTGTTGMTIPVRVPYSDQHEVVACFSPLFLSERWQLLLLTAEVYTHYGAIMHFYIRSMISDLFRILARYRNARVQPWPAVKLGKKRASSHNFDPNLELEFRNQAAAMTDCLLLYKVPLYESYIFFTSELYFSTKFQESAQYIIFPDTDDVIIPRLGKTYTEEFNKVCLSM</sequence>
<dbReference type="PANTHER" id="PTHR21645">
    <property type="entry name" value="GLYCOSYLTRANSFERASE FAMILY 92 PROTEIN"/>
    <property type="match status" value="1"/>
</dbReference>
<accession>A0A1I7W8U4</accession>
<dbReference type="Pfam" id="PF01697">
    <property type="entry name" value="Glyco_transf_92"/>
    <property type="match status" value="1"/>
</dbReference>
<dbReference type="EC" id="2.4.1.-" evidence="8"/>
<evidence type="ECO:0000256" key="3">
    <source>
        <dbReference type="ARBA" id="ARBA00022676"/>
    </source>
</evidence>
<keyword evidence="9" id="KW-1185">Reference proteome</keyword>
<dbReference type="InterPro" id="IPR008166">
    <property type="entry name" value="Glyco_transf_92"/>
</dbReference>
<dbReference type="AlphaFoldDB" id="A0A1I7W8U4"/>
<evidence type="ECO:0000256" key="1">
    <source>
        <dbReference type="ARBA" id="ARBA00004167"/>
    </source>
</evidence>
<evidence type="ECO:0000256" key="6">
    <source>
        <dbReference type="ARBA" id="ARBA00022989"/>
    </source>
</evidence>
<proteinExistence type="inferred from homology"/>
<evidence type="ECO:0000313" key="9">
    <source>
        <dbReference type="Proteomes" id="UP000095283"/>
    </source>
</evidence>